<feature type="compositionally biased region" description="Polar residues" evidence="1">
    <location>
        <begin position="129"/>
        <end position="138"/>
    </location>
</feature>
<evidence type="ECO:0000256" key="1">
    <source>
        <dbReference type="SAM" id="MobiDB-lite"/>
    </source>
</evidence>
<protein>
    <recommendedName>
        <fullName evidence="4">F-box domain-containing protein</fullName>
    </recommendedName>
</protein>
<dbReference type="SUPFAM" id="SSF52047">
    <property type="entry name" value="RNI-like"/>
    <property type="match status" value="1"/>
</dbReference>
<gene>
    <name evidence="2" type="ORF">QQX98_000161</name>
</gene>
<dbReference type="InterPro" id="IPR032675">
    <property type="entry name" value="LRR_dom_sf"/>
</dbReference>
<evidence type="ECO:0000313" key="3">
    <source>
        <dbReference type="Proteomes" id="UP001498476"/>
    </source>
</evidence>
<evidence type="ECO:0008006" key="4">
    <source>
        <dbReference type="Google" id="ProtNLM"/>
    </source>
</evidence>
<reference evidence="2 3" key="1">
    <citation type="journal article" date="2025" name="Microbiol. Resour. Announc.">
        <title>Draft genome sequences for Neonectria magnoliae and Neonectria punicea, canker pathogens of Liriodendron tulipifera and Acer saccharum in West Virginia.</title>
        <authorList>
            <person name="Petronek H.M."/>
            <person name="Kasson M.T."/>
            <person name="Metheny A.M."/>
            <person name="Stauder C.M."/>
            <person name="Lovett B."/>
            <person name="Lynch S.C."/>
            <person name="Garnas J.R."/>
            <person name="Kasson L.R."/>
            <person name="Stajich J.E."/>
        </authorList>
    </citation>
    <scope>NUCLEOTIDE SEQUENCE [LARGE SCALE GENOMIC DNA]</scope>
    <source>
        <strain evidence="2 3">NRRL 64653</strain>
    </source>
</reference>
<sequence>MFEVDHNHHGKEFKRFFSPGRSSMTAVDDKRAEAFRRHVWAVTMIDEDPLSGNVNRHSTGFALPRHWKQRRLALFLPQYLSLSSRKAHYHPSTESANKKLERVPRPAGPNKLRSKRRASAHGALIASTVLPSQPTTPQLEEKTSQDEPEMESAMKGPTVTVQPMHSSSFGSMTDLYTVKEDSVEGFLSKAEVTSTRQHVPRSSSYPNYPIYPDLDAPVSDVTQSTESLPIAKLNRPRKLSNNSTPNISSVYSQQAMAMGSGRRTASWSGKPSFESAESTAKWRPEYLYQRPMPIKRQAPVRPALQPNEMFAILPGEVLGLILAKLRNLHLGSGNDSCATCWMRDVCNVSLASRKWYKIARIALYDDIQLVGSDSAAHKKKYKLNQGTRVRMLRRSLRANPQLAALVRVLKVPAPELPVKGSNVADYDDLVASLVMACPNLESLSGPTTTYNHSFKKIFHALSTRLNLKQMSWLVQTSPHQKQQRIHSGTQQLGLVMPGELMRFQEIAFLNHHDNWTQLESLTIHCFPGAALAPENLLTTAFKSLPSLKHLHLCNIPPNGFTDSNLLALPALQTLTLSGITGITSNGLSAFATRANSISLRKLHLRHTPLTSLAALARILSNLRSLATFSLVQALSPVMPEEDSFALWMMPYLASNNLKTLHWDITAHGLSVNAADDILSRSIAAGGFPALRTLRVLNDPDGLFQELCYPVERLDIHMDRFRAPEQPRDMPGFTGNSSSNSSPISPTRYLFKSSSNNLIASVQTPQSPTGSGRHPPCTNLHASRLAAQARLEAARSRPRFTVNVIEEDGTTTETFSMAGFIGTAGSVIKYHLLPDMGSTDEKGGLIDVRDLQGDGGESLAGGREGCMGRWNAQEGVVADRKEKERWWHTERGRWTKLTL</sequence>
<organism evidence="2 3">
    <name type="scientific">Neonectria punicea</name>
    <dbReference type="NCBI Taxonomy" id="979145"/>
    <lineage>
        <taxon>Eukaryota</taxon>
        <taxon>Fungi</taxon>
        <taxon>Dikarya</taxon>
        <taxon>Ascomycota</taxon>
        <taxon>Pezizomycotina</taxon>
        <taxon>Sordariomycetes</taxon>
        <taxon>Hypocreomycetidae</taxon>
        <taxon>Hypocreales</taxon>
        <taxon>Nectriaceae</taxon>
        <taxon>Neonectria</taxon>
    </lineage>
</organism>
<dbReference type="Proteomes" id="UP001498476">
    <property type="component" value="Unassembled WGS sequence"/>
</dbReference>
<dbReference type="PANTHER" id="PTHR13318:SF190">
    <property type="entry name" value="PARTNER OF PAIRED, ISOFORM B"/>
    <property type="match status" value="1"/>
</dbReference>
<feature type="compositionally biased region" description="Low complexity" evidence="1">
    <location>
        <begin position="735"/>
        <end position="745"/>
    </location>
</feature>
<dbReference type="Gene3D" id="3.80.10.10">
    <property type="entry name" value="Ribonuclease Inhibitor"/>
    <property type="match status" value="1"/>
</dbReference>
<dbReference type="EMBL" id="JAZAVJ010000002">
    <property type="protein sequence ID" value="KAK7424886.1"/>
    <property type="molecule type" value="Genomic_DNA"/>
</dbReference>
<dbReference type="PANTHER" id="PTHR13318">
    <property type="entry name" value="PARTNER OF PAIRED, ISOFORM B-RELATED"/>
    <property type="match status" value="1"/>
</dbReference>
<feature type="region of interest" description="Disordered" evidence="1">
    <location>
        <begin position="88"/>
        <end position="155"/>
    </location>
</feature>
<comment type="caution">
    <text evidence="2">The sequence shown here is derived from an EMBL/GenBank/DDBJ whole genome shotgun (WGS) entry which is preliminary data.</text>
</comment>
<feature type="region of interest" description="Disordered" evidence="1">
    <location>
        <begin position="723"/>
        <end position="745"/>
    </location>
</feature>
<name>A0ABR1HV24_9HYPO</name>
<evidence type="ECO:0000313" key="2">
    <source>
        <dbReference type="EMBL" id="KAK7424886.1"/>
    </source>
</evidence>
<accession>A0ABR1HV24</accession>
<keyword evidence="3" id="KW-1185">Reference proteome</keyword>
<proteinExistence type="predicted"/>